<evidence type="ECO:0000313" key="2">
    <source>
        <dbReference type="Proteomes" id="UP000288212"/>
    </source>
</evidence>
<dbReference type="InterPro" id="IPR009659">
    <property type="entry name" value="DUF1249"/>
</dbReference>
<dbReference type="AlphaFoldDB" id="A0A432VQD6"/>
<keyword evidence="2" id="KW-1185">Reference proteome</keyword>
<evidence type="ECO:0000313" key="1">
    <source>
        <dbReference type="EMBL" id="RUO18399.1"/>
    </source>
</evidence>
<gene>
    <name evidence="1" type="ORF">CWE06_11125</name>
</gene>
<proteinExistence type="predicted"/>
<organism evidence="1 2">
    <name type="scientific">Aliidiomarina haloalkalitolerans</name>
    <dbReference type="NCBI Taxonomy" id="859059"/>
    <lineage>
        <taxon>Bacteria</taxon>
        <taxon>Pseudomonadati</taxon>
        <taxon>Pseudomonadota</taxon>
        <taxon>Gammaproteobacteria</taxon>
        <taxon>Alteromonadales</taxon>
        <taxon>Idiomarinaceae</taxon>
        <taxon>Aliidiomarina</taxon>
    </lineage>
</organism>
<accession>A0A432VQD6</accession>
<dbReference type="Pfam" id="PF06853">
    <property type="entry name" value="DUF1249"/>
    <property type="match status" value="1"/>
</dbReference>
<sequence length="148" mass="17003">MLPLSKRRYIPDLQALHSLAERNYAALQRLLGREPEKLERELLVGDQLRFRISEKSSARYTTDIAIEQLEPHGHAFVRAAFIVRLYHDARMAEIVDCQGVEGLTAIQTVHERPGQGRDEKLQLNLHLADWLKLCFQVGRTSTHFKFAG</sequence>
<protein>
    <submittedName>
        <fullName evidence="1">DUF1249 domain-containing protein</fullName>
    </submittedName>
</protein>
<dbReference type="Proteomes" id="UP000288212">
    <property type="component" value="Unassembled WGS sequence"/>
</dbReference>
<dbReference type="PANTHER" id="PTHR38774:SF1">
    <property type="entry name" value="CYTOPLASMIC PROTEIN"/>
    <property type="match status" value="1"/>
</dbReference>
<name>A0A432VQD6_9GAMM</name>
<dbReference type="EMBL" id="PIPI01000009">
    <property type="protein sequence ID" value="RUO18399.1"/>
    <property type="molecule type" value="Genomic_DNA"/>
</dbReference>
<comment type="caution">
    <text evidence="1">The sequence shown here is derived from an EMBL/GenBank/DDBJ whole genome shotgun (WGS) entry which is preliminary data.</text>
</comment>
<dbReference type="PANTHER" id="PTHR38774">
    <property type="entry name" value="CYTOPLASMIC PROTEIN-RELATED"/>
    <property type="match status" value="1"/>
</dbReference>
<reference evidence="1 2" key="1">
    <citation type="journal article" date="2011" name="Front. Microbiol.">
        <title>Genomic signatures of strain selection and enhancement in Bacillus atrophaeus var. globigii, a historical biowarfare simulant.</title>
        <authorList>
            <person name="Gibbons H.S."/>
            <person name="Broomall S.M."/>
            <person name="McNew L.A."/>
            <person name="Daligault H."/>
            <person name="Chapman C."/>
            <person name="Bruce D."/>
            <person name="Karavis M."/>
            <person name="Krepps M."/>
            <person name="McGregor P.A."/>
            <person name="Hong C."/>
            <person name="Park K.H."/>
            <person name="Akmal A."/>
            <person name="Feldman A."/>
            <person name="Lin J.S."/>
            <person name="Chang W.E."/>
            <person name="Higgs B.W."/>
            <person name="Demirev P."/>
            <person name="Lindquist J."/>
            <person name="Liem A."/>
            <person name="Fochler E."/>
            <person name="Read T.D."/>
            <person name="Tapia R."/>
            <person name="Johnson S."/>
            <person name="Bishop-Lilly K.A."/>
            <person name="Detter C."/>
            <person name="Han C."/>
            <person name="Sozhamannan S."/>
            <person name="Rosenzweig C.N."/>
            <person name="Skowronski E.W."/>
        </authorList>
    </citation>
    <scope>NUCLEOTIDE SEQUENCE [LARGE SCALE GENOMIC DNA]</scope>
    <source>
        <strain evidence="1 2">AK5</strain>
    </source>
</reference>